<protein>
    <submittedName>
        <fullName evidence="5">Uncharacterized protein</fullName>
    </submittedName>
</protein>
<organism evidence="5 6">
    <name type="scientific">Ascoidea rubescens DSM 1968</name>
    <dbReference type="NCBI Taxonomy" id="1344418"/>
    <lineage>
        <taxon>Eukaryota</taxon>
        <taxon>Fungi</taxon>
        <taxon>Dikarya</taxon>
        <taxon>Ascomycota</taxon>
        <taxon>Saccharomycotina</taxon>
        <taxon>Saccharomycetes</taxon>
        <taxon>Ascoideaceae</taxon>
        <taxon>Ascoidea</taxon>
    </lineage>
</organism>
<dbReference type="RefSeq" id="XP_020049008.1">
    <property type="nucleotide sequence ID" value="XM_020192587.1"/>
</dbReference>
<dbReference type="InterPro" id="IPR045167">
    <property type="entry name" value="Hobbit"/>
</dbReference>
<gene>
    <name evidence="5" type="ORF">ASCRUDRAFT_74185</name>
</gene>
<name>A0A1D2VM64_9ASCO</name>
<feature type="compositionally biased region" description="Polar residues" evidence="1">
    <location>
        <begin position="2034"/>
        <end position="2045"/>
    </location>
</feature>
<dbReference type="SMART" id="SM01215">
    <property type="entry name" value="Fmp27_SW"/>
    <property type="match status" value="1"/>
</dbReference>
<feature type="domain" description="FMP27 SW motif-containing RBG unit" evidence="3">
    <location>
        <begin position="617"/>
        <end position="721"/>
    </location>
</feature>
<dbReference type="GeneID" id="30966223"/>
<dbReference type="FunCoup" id="A0A1D2VM64">
    <property type="interactions" value="467"/>
</dbReference>
<feature type="domain" description="FMP27/BLTP2/Hobbit GFWDK motif-containing RBG unit" evidence="2">
    <location>
        <begin position="739"/>
        <end position="897"/>
    </location>
</feature>
<evidence type="ECO:0000313" key="5">
    <source>
        <dbReference type="EMBL" id="ODV62701.1"/>
    </source>
</evidence>
<dbReference type="SMART" id="SM01216">
    <property type="entry name" value="Fmp27_WPPW"/>
    <property type="match status" value="1"/>
</dbReference>
<evidence type="ECO:0000259" key="2">
    <source>
        <dbReference type="SMART" id="SM01214"/>
    </source>
</evidence>
<sequence>MNDSDDNISIHSTISSTSTLLKADYFNKAEDILSSDFLIFKIKLENLPDFQFSSSVCIQSLNIDLSDLVILTGISKIFENVFLPMDDNYLLESIKINKKLNKTLKPEKKSTIEQILFQHLPDWFTIFSVSFSDFSLVLGARSIFMEADLLKQLPLSYSIPNDMIEDSLRKICYKFDNASCLLTRNNSCLGDDDKILSKIFAKTQDRDSAKEDTKSNQSFYGDISFNGTSSTSGESISEDDDPYWLVDFKIKNLIGKTIMEPSNEKIFYLQSKNFFKMPMVELTSIAFHKKDYLKDLLKVNVSVDRFDLLFSHIIYFLIVSSVSLIRNTVFSFYKKVSKSPIPIVENQILNKNNGFNSSILDFLVLSGDFGSIDIVLQLPNNFKMRYENFHSHIKLTPDMPSIFSNSEVLRLCVKSPTVSGFWATLVNVNYCQLLLNFDNLLEYIRCKNEKQIDLDTVLEICSHSIRFSIPHQFVIHKLFDNLGTFLKVAKQLNYSLKNNSPGIVIKPHAVPPVIFPKIHLKSRRGIFSMDDDPFESELSMIFQIGIAEQKERLSKLNFFIEAAKHSFHDEDVSLEESSCFSVVLRNKNSIFSIKDYYKIDDQDNISSNFMERESVSQKLDVLQRNLSKSWLKRVEVYKQKMAQEISNNADFLYGLLSNNMGSHKHLNRRLLENSLYPPLMSIILENLDLKIDRVDFPIDSIPKYIHDIGKGVPYDTEYTLLLPFNIDLKLSELRVHLRDYPLPLLYIPSISDNQFSSIPSVHIHGNCIIAEDFFDSPSNIRNVFVPLVYCCDQRENLCLYSLLIPRTVASIKMFPNLVVDINTSKPTKFTWGSSQTACIQQIMLIFDAFTKPPLDPSDKIGFWDKLRANVHARIRFNWNDHGDLHILFKGSRSPYELTGSAAGFILCFKGNVILDLNRNDDPKDFLVVDADQVMWVIPNHLAEPLLVWSRHSSESVFLPTSSLFVSSIANYYLEDDYKTELPFVNRGVIAEMSKHYFEKVTIQLSGNVQFKMGINFERMITKTQRSSEFTPHYLIKLTNPDYVEDLSKYDAYEKFRSHFVHMAFSLVSPSTSNSRLKTQKGPYNTVHLTQRSIEHFFAWWKLFSGNMSLPIRHGKIFGPETSTKKFAQYLDSIKYQFLISPLFMSHFQRDNEKELSLNEVYSYGMKGKLDSFALDLHQKKELFVKHYEKLNLTKRVTQMKFEVGEMIISNFDIRIIEGILKNQVPNGTYSGNHSAKVRTFDNDLSWYDRNDFEEVGTNSLETYKATARIFPLMFTPHLSYYRQTNFDESYVLSNNNNCVAHDCILGKNYWIDTQFKLTQERMDQIKKEIQLHKATLETKTFDDKHYSVSLQKIIENLEKRFLDLCKIHEDLMVFKENPTSCDATYLQDVDFSENEKSRFNNQFIVHNMLLKWNVHNRNFFYKYIHLVNLESTMDEYLGNKAVSYFRDIIVEQNDRSDEAALKSTLSRIEEESKDHNQPLQFSYDKKSCVDRLKFFEEDLAAVNENDVNLSHENDYCFKLILPQIQLIKDENVDSCVLVIAPSIQLNIVSIIEKKYKQIELLEKEETDVISVEKRFGAILNQANVFVFSKGEVATNANKLFTGIKNYGSLSNWPPWLGPESCHNNNLLSNNLLLEKTSITVRYDRVNPMVLMDENYGSIRRNKVIVECPKVVVSCDSSQYSAFYSIIINLLIYSEPTSKTLNEKLEKMIIKSDLSNLSSYLDQLKFLQETAKLLRKLELCYSFRKPLLLENELSDYSAIGNQKYETLVQLYLLMKVVNLGGKKYQESHDTLEWAIRADQIILHMLEDDRKPFLDVALANSKFNRLESPDGSNRNAIDIGIIQCFNLEKDVLYQEFFSPFTPKGSEPKSLSKSDNLVRIEWKMDKPVGGIKVIRNFNVKLQPVKIQLEQKTGEKIFHYLFPNDYNQVSIVENGGGNQDSTLVSGSSTLTNFQSRKKNSELRSKQRIIEYEDDEDDGKEEGDDDDDDEDYSDTSFSSNSMNSRIVLDDGYDEESDDDGDDDDEDNGSNGSNDGFSIRNGSKSSSLSLRQDTKISLKEEGGTPVNRKFTLRSHRINGIQNNSTTLTSLPNIEEQDEVDEMIGRASKYLSIVSFQVNHCILCVSYKGAGKTKLINVNDFVLKLPLIHFSNRVWTLLDLAMNLKKIVIKSLLAHTGQLIGNKLKHHRNKNKKIMLPLRQLTHYESFTSISDLRKKSVPKVLLRSSSSKDEEDKEL</sequence>
<dbReference type="SMART" id="SM01214">
    <property type="entry name" value="Fmp27_GFWDK"/>
    <property type="match status" value="1"/>
</dbReference>
<feature type="compositionally biased region" description="Acidic residues" evidence="1">
    <location>
        <begin position="2005"/>
        <end position="2022"/>
    </location>
</feature>
<evidence type="ECO:0000313" key="6">
    <source>
        <dbReference type="Proteomes" id="UP000095038"/>
    </source>
</evidence>
<feature type="compositionally biased region" description="Low complexity" evidence="1">
    <location>
        <begin position="1989"/>
        <end position="1999"/>
    </location>
</feature>
<keyword evidence="6" id="KW-1185">Reference proteome</keyword>
<proteinExistence type="predicted"/>
<dbReference type="PANTHER" id="PTHR15678">
    <property type="entry name" value="ANTIGEN MLAA-22-RELATED"/>
    <property type="match status" value="1"/>
</dbReference>
<feature type="domain" description="FMP27 WPPW motif-containing RBG unit" evidence="4">
    <location>
        <begin position="1164"/>
        <end position="1621"/>
    </location>
</feature>
<dbReference type="InterPro" id="IPR019415">
    <property type="entry name" value="FMP27_SW_RBG"/>
</dbReference>
<dbReference type="OrthoDB" id="1562405at2759"/>
<feature type="compositionally biased region" description="Acidic residues" evidence="1">
    <location>
        <begin position="1967"/>
        <end position="1988"/>
    </location>
</feature>
<dbReference type="Pfam" id="PF10344">
    <property type="entry name" value="Hobbit"/>
    <property type="match status" value="1"/>
</dbReference>
<dbReference type="EMBL" id="KV454476">
    <property type="protein sequence ID" value="ODV62701.1"/>
    <property type="molecule type" value="Genomic_DNA"/>
</dbReference>
<dbReference type="InParanoid" id="A0A1D2VM64"/>
<accession>A0A1D2VM64</accession>
<dbReference type="InterPro" id="IPR019441">
    <property type="entry name" value="FMP27/BLTP2/Hobbit_GFWDK_RBG"/>
</dbReference>
<dbReference type="InterPro" id="IPR019449">
    <property type="entry name" value="FMP27_WPPW_RBG"/>
</dbReference>
<reference evidence="6" key="1">
    <citation type="submission" date="2016-05" db="EMBL/GenBank/DDBJ databases">
        <title>Comparative genomics of biotechnologically important yeasts.</title>
        <authorList>
            <consortium name="DOE Joint Genome Institute"/>
            <person name="Riley R."/>
            <person name="Haridas S."/>
            <person name="Wolfe K.H."/>
            <person name="Lopes M.R."/>
            <person name="Hittinger C.T."/>
            <person name="Goker M."/>
            <person name="Salamov A."/>
            <person name="Wisecaver J."/>
            <person name="Long T.M."/>
            <person name="Aerts A.L."/>
            <person name="Barry K."/>
            <person name="Choi C."/>
            <person name="Clum A."/>
            <person name="Coughlan A.Y."/>
            <person name="Deshpande S."/>
            <person name="Douglass A.P."/>
            <person name="Hanson S.J."/>
            <person name="Klenk H.-P."/>
            <person name="Labutti K."/>
            <person name="Lapidus A."/>
            <person name="Lindquist E."/>
            <person name="Lipzen A."/>
            <person name="Meier-Kolthoff J.P."/>
            <person name="Ohm R.A."/>
            <person name="Otillar R.P."/>
            <person name="Pangilinan J."/>
            <person name="Peng Y."/>
            <person name="Rokas A."/>
            <person name="Rosa C.A."/>
            <person name="Scheuner C."/>
            <person name="Sibirny A.A."/>
            <person name="Slot J.C."/>
            <person name="Stielow J.B."/>
            <person name="Sun H."/>
            <person name="Kurtzman C.P."/>
            <person name="Blackwell M."/>
            <person name="Grigoriev I.V."/>
            <person name="Jeffries T.W."/>
        </authorList>
    </citation>
    <scope>NUCLEOTIDE SEQUENCE [LARGE SCALE GENOMIC DNA]</scope>
    <source>
        <strain evidence="6">DSM 1968</strain>
    </source>
</reference>
<dbReference type="Proteomes" id="UP000095038">
    <property type="component" value="Unassembled WGS sequence"/>
</dbReference>
<dbReference type="STRING" id="1344418.A0A1D2VM64"/>
<evidence type="ECO:0000259" key="4">
    <source>
        <dbReference type="SMART" id="SM01216"/>
    </source>
</evidence>
<dbReference type="PANTHER" id="PTHR15678:SF15">
    <property type="entry name" value="PROTEIN FMP27, MITOCHONDRIAL"/>
    <property type="match status" value="1"/>
</dbReference>
<feature type="compositionally biased region" description="Basic and acidic residues" evidence="1">
    <location>
        <begin position="1954"/>
        <end position="1966"/>
    </location>
</feature>
<evidence type="ECO:0000259" key="3">
    <source>
        <dbReference type="SMART" id="SM01215"/>
    </source>
</evidence>
<evidence type="ECO:0000256" key="1">
    <source>
        <dbReference type="SAM" id="MobiDB-lite"/>
    </source>
</evidence>
<feature type="region of interest" description="Disordered" evidence="1">
    <location>
        <begin position="1948"/>
        <end position="2048"/>
    </location>
</feature>